<dbReference type="GO" id="GO:0003677">
    <property type="term" value="F:DNA binding"/>
    <property type="evidence" value="ECO:0007669"/>
    <property type="project" value="TreeGrafter"/>
</dbReference>
<evidence type="ECO:0000313" key="9">
    <source>
        <dbReference type="EMBL" id="KAG8440834.1"/>
    </source>
</evidence>
<feature type="region of interest" description="Disordered" evidence="8">
    <location>
        <begin position="1"/>
        <end position="63"/>
    </location>
</feature>
<evidence type="ECO:0000256" key="3">
    <source>
        <dbReference type="ARBA" id="ARBA00021234"/>
    </source>
</evidence>
<comment type="caution">
    <text evidence="9">The sequence shown here is derived from an EMBL/GenBank/DDBJ whole genome shotgun (WGS) entry which is preliminary data.</text>
</comment>
<dbReference type="FunFam" id="2.130.10.10:FF:000180">
    <property type="entry name" value="WD repeat-containing protein 76"/>
    <property type="match status" value="1"/>
</dbReference>
<dbReference type="InterPro" id="IPR050853">
    <property type="entry name" value="WD_repeat_DNA-damage-binding"/>
</dbReference>
<evidence type="ECO:0000256" key="7">
    <source>
        <dbReference type="RuleBase" id="RU365004"/>
    </source>
</evidence>
<dbReference type="InterPro" id="IPR015943">
    <property type="entry name" value="WD40/YVTN_repeat-like_dom_sf"/>
</dbReference>
<keyword evidence="10" id="KW-1185">Reference proteome</keyword>
<evidence type="ECO:0000256" key="2">
    <source>
        <dbReference type="ARBA" id="ARBA00005434"/>
    </source>
</evidence>
<evidence type="ECO:0000256" key="6">
    <source>
        <dbReference type="PROSITE-ProRule" id="PRU00221"/>
    </source>
</evidence>
<name>A0A8T2JBH2_9PIPI</name>
<dbReference type="GO" id="GO:0005634">
    <property type="term" value="C:nucleus"/>
    <property type="evidence" value="ECO:0007669"/>
    <property type="project" value="TreeGrafter"/>
</dbReference>
<dbReference type="EMBL" id="JAACNH010000006">
    <property type="protein sequence ID" value="KAG8440834.1"/>
    <property type="molecule type" value="Genomic_DNA"/>
</dbReference>
<dbReference type="InterPro" id="IPR001680">
    <property type="entry name" value="WD40_rpt"/>
</dbReference>
<evidence type="ECO:0000256" key="8">
    <source>
        <dbReference type="SAM" id="MobiDB-lite"/>
    </source>
</evidence>
<dbReference type="AlphaFoldDB" id="A0A8T2JBH2"/>
<keyword evidence="4 6" id="KW-0853">WD repeat</keyword>
<feature type="region of interest" description="Disordered" evidence="8">
    <location>
        <begin position="80"/>
        <end position="102"/>
    </location>
</feature>
<dbReference type="PANTHER" id="PTHR14773:SF0">
    <property type="entry name" value="WD REPEAT-CONTAINING PROTEIN 76"/>
    <property type="match status" value="1"/>
</dbReference>
<comment type="similarity">
    <text evidence="2 7">Belongs to the WD repeat DDB2/WDR76 family.</text>
</comment>
<dbReference type="Gene3D" id="2.130.10.10">
    <property type="entry name" value="YVTN repeat-like/Quinoprotein amine dehydrogenase"/>
    <property type="match status" value="1"/>
</dbReference>
<dbReference type="PANTHER" id="PTHR14773">
    <property type="entry name" value="WD REPEAT-CONTAINING PROTEIN 76"/>
    <property type="match status" value="1"/>
</dbReference>
<organism evidence="9 10">
    <name type="scientific">Hymenochirus boettgeri</name>
    <name type="common">Congo dwarf clawed frog</name>
    <dbReference type="NCBI Taxonomy" id="247094"/>
    <lineage>
        <taxon>Eukaryota</taxon>
        <taxon>Metazoa</taxon>
        <taxon>Chordata</taxon>
        <taxon>Craniata</taxon>
        <taxon>Vertebrata</taxon>
        <taxon>Euteleostomi</taxon>
        <taxon>Amphibia</taxon>
        <taxon>Batrachia</taxon>
        <taxon>Anura</taxon>
        <taxon>Pipoidea</taxon>
        <taxon>Pipidae</taxon>
        <taxon>Pipinae</taxon>
        <taxon>Hymenochirus</taxon>
    </lineage>
</organism>
<dbReference type="InterPro" id="IPR036322">
    <property type="entry name" value="WD40_repeat_dom_sf"/>
</dbReference>
<feature type="compositionally biased region" description="Basic residues" evidence="8">
    <location>
        <begin position="140"/>
        <end position="155"/>
    </location>
</feature>
<keyword evidence="5" id="KW-0677">Repeat</keyword>
<gene>
    <name evidence="9" type="ORF">GDO86_006535</name>
</gene>
<protein>
    <recommendedName>
        <fullName evidence="3 7">WD repeat-containing protein 76</fullName>
    </recommendedName>
</protein>
<evidence type="ECO:0000313" key="10">
    <source>
        <dbReference type="Proteomes" id="UP000812440"/>
    </source>
</evidence>
<dbReference type="Proteomes" id="UP000812440">
    <property type="component" value="Chromosome 3"/>
</dbReference>
<feature type="region of interest" description="Disordered" evidence="8">
    <location>
        <begin position="135"/>
        <end position="162"/>
    </location>
</feature>
<feature type="repeat" description="WD" evidence="6">
    <location>
        <begin position="438"/>
        <end position="471"/>
    </location>
</feature>
<proteinExistence type="inferred from homology"/>
<reference evidence="9" key="1">
    <citation type="thesis" date="2020" institute="ProQuest LLC" country="789 East Eisenhower Parkway, Ann Arbor, MI, USA">
        <title>Comparative Genomics and Chromosome Evolution.</title>
        <authorList>
            <person name="Mudd A.B."/>
        </authorList>
    </citation>
    <scope>NUCLEOTIDE SEQUENCE</scope>
    <source>
        <strain evidence="9">Female2</strain>
        <tissue evidence="9">Blood</tissue>
    </source>
</reference>
<evidence type="ECO:0000256" key="1">
    <source>
        <dbReference type="ARBA" id="ARBA00002530"/>
    </source>
</evidence>
<dbReference type="Pfam" id="PF00400">
    <property type="entry name" value="WD40"/>
    <property type="match status" value="2"/>
</dbReference>
<dbReference type="SUPFAM" id="SSF50978">
    <property type="entry name" value="WD40 repeat-like"/>
    <property type="match status" value="1"/>
</dbReference>
<dbReference type="GO" id="GO:2000001">
    <property type="term" value="P:regulation of DNA damage checkpoint"/>
    <property type="evidence" value="ECO:0007669"/>
    <property type="project" value="TreeGrafter"/>
</dbReference>
<evidence type="ECO:0000256" key="5">
    <source>
        <dbReference type="ARBA" id="ARBA00022737"/>
    </source>
</evidence>
<evidence type="ECO:0000256" key="4">
    <source>
        <dbReference type="ARBA" id="ARBA00022574"/>
    </source>
</evidence>
<sequence length="570" mass="63956">MEAEGKKATFQAVEETTPKESRPSDGIALRTRRSQAARQQKRLLDRDDQDDGTPTKKVHILLGKSTPKIHPIVLLSKLPSKHSIKTRSTQNKSFDQSPEQKPAAVQLSEFELQRLKNIEENNKFLASLNLLKPAASLHSPPKKRNQARGIKRLKPQKGQMPVRFSSRLQQIDPSGSPLAKVPLQPEPMLEERPMKPLGPLEMIPINIEEKGKSFEGFIKAWESASKEKCRISQPHEDLKRYVANLQAMTLKEEAVAKVVQDRIFSVAIHPSETRTIVAAGDKWGQVGLWNMDDQSDDNGVCVFVPHSRPVCCMSFSPFNSAHLFSLSYDGTVRCGDVSCKVFDEVYRDENDSFSSFDFLSSDASVLLVSHWDSHLSVVDHRTPGTSCEYKASLGMKSARTVSIHPMHRDLCAIAGAGDVCVYDVRKLKKKRAEPVLSLRGHTKSVASAYFSPVTGRRILTTCSDDCIRVYDSSSMNSEVPIILSLRHNNNTGRWLTRFRAVWDPKQDNCFVIGSMARPRQIEVYHESGKLLHSFWDSEYLGSVCSINAFHPTRYLMVGGNSSGRLHVFQE</sequence>
<feature type="compositionally biased region" description="Basic residues" evidence="8">
    <location>
        <begin position="30"/>
        <end position="41"/>
    </location>
</feature>
<dbReference type="OrthoDB" id="9890280at2759"/>
<feature type="compositionally biased region" description="Polar residues" evidence="8">
    <location>
        <begin position="86"/>
        <end position="99"/>
    </location>
</feature>
<dbReference type="SMART" id="SM00320">
    <property type="entry name" value="WD40"/>
    <property type="match status" value="6"/>
</dbReference>
<comment type="function">
    <text evidence="1 7">Specifically binds 5-hydroxymethylcytosine (5hmC), suggesting that it acts as a specific reader of 5hmC.</text>
</comment>
<dbReference type="PROSITE" id="PS50082">
    <property type="entry name" value="WD_REPEATS_2"/>
    <property type="match status" value="1"/>
</dbReference>
<comment type="subunit">
    <text evidence="7">Interacts with CUL4A and/or CUL4B.</text>
</comment>
<accession>A0A8T2JBH2</accession>